<dbReference type="EMBL" id="CP002547">
    <property type="protein sequence ID" value="ADY57568.1"/>
    <property type="molecule type" value="Genomic_DNA"/>
</dbReference>
<dbReference type="InterPro" id="IPR004114">
    <property type="entry name" value="THUMP_dom"/>
</dbReference>
<dbReference type="InterPro" id="IPR054170">
    <property type="entry name" value="RlmL_1st"/>
</dbReference>
<feature type="domain" description="THUMP" evidence="4">
    <location>
        <begin position="45"/>
        <end position="155"/>
    </location>
</feature>
<dbReference type="GO" id="GO:0003723">
    <property type="term" value="F:RNA binding"/>
    <property type="evidence" value="ECO:0007669"/>
    <property type="project" value="UniProtKB-UniRule"/>
</dbReference>
<dbReference type="GO" id="GO:0070043">
    <property type="term" value="F:rRNA (guanine-N7-)-methyltransferase activity"/>
    <property type="evidence" value="ECO:0007669"/>
    <property type="project" value="TreeGrafter"/>
</dbReference>
<name>F0T2E0_SYNGF</name>
<dbReference type="Gene3D" id="3.30.2130.30">
    <property type="match status" value="1"/>
</dbReference>
<dbReference type="Proteomes" id="UP000007488">
    <property type="component" value="Chromosome"/>
</dbReference>
<dbReference type="KEGG" id="sgy:Sgly_3305"/>
<keyword evidence="6" id="KW-1185">Reference proteome</keyword>
<dbReference type="eggNOG" id="COG0116">
    <property type="taxonomic scope" value="Bacteria"/>
</dbReference>
<dbReference type="SUPFAM" id="SSF53335">
    <property type="entry name" value="S-adenosyl-L-methionine-dependent methyltransferases"/>
    <property type="match status" value="1"/>
</dbReference>
<evidence type="ECO:0000259" key="4">
    <source>
        <dbReference type="PROSITE" id="PS51165"/>
    </source>
</evidence>
<proteinExistence type="predicted"/>
<dbReference type="OrthoDB" id="9809404at2"/>
<dbReference type="Pfam" id="PF22020">
    <property type="entry name" value="RlmL_1st"/>
    <property type="match status" value="1"/>
</dbReference>
<dbReference type="InterPro" id="IPR000241">
    <property type="entry name" value="RlmKL-like_Mtase"/>
</dbReference>
<dbReference type="InterPro" id="IPR053943">
    <property type="entry name" value="RlmKL-like_Mtase_CS"/>
</dbReference>
<dbReference type="Pfam" id="PF01170">
    <property type="entry name" value="UPF0020"/>
    <property type="match status" value="1"/>
</dbReference>
<dbReference type="PROSITE" id="PS00092">
    <property type="entry name" value="N6_MTASE"/>
    <property type="match status" value="1"/>
</dbReference>
<evidence type="ECO:0000313" key="6">
    <source>
        <dbReference type="Proteomes" id="UP000007488"/>
    </source>
</evidence>
<evidence type="ECO:0000256" key="2">
    <source>
        <dbReference type="ARBA" id="ARBA00022679"/>
    </source>
</evidence>
<dbReference type="SMART" id="SM00981">
    <property type="entry name" value="THUMP"/>
    <property type="match status" value="1"/>
</dbReference>
<dbReference type="HOGENOM" id="CLU_032119_3_1_9"/>
<reference evidence="6" key="2">
    <citation type="submission" date="2011-02" db="EMBL/GenBank/DDBJ databases">
        <title>The complete genome of Syntrophobotulus glycolicus DSM 8271.</title>
        <authorList>
            <person name="Lucas S."/>
            <person name="Copeland A."/>
            <person name="Lapidus A."/>
            <person name="Bruce D."/>
            <person name="Goodwin L."/>
            <person name="Pitluck S."/>
            <person name="Kyrpides N."/>
            <person name="Mavromatis K."/>
            <person name="Pagani I."/>
            <person name="Ivanova N."/>
            <person name="Mikhailova N."/>
            <person name="Chertkov O."/>
            <person name="Held B."/>
            <person name="Detter J.C."/>
            <person name="Tapia R."/>
            <person name="Han C."/>
            <person name="Land M."/>
            <person name="Hauser L."/>
            <person name="Markowitz V."/>
            <person name="Cheng J.-F."/>
            <person name="Hugenholtz P."/>
            <person name="Woyke T."/>
            <person name="Wu D."/>
            <person name="Spring S."/>
            <person name="Schroeder M."/>
            <person name="Brambilla E."/>
            <person name="Klenk H.-P."/>
            <person name="Eisen J.A."/>
        </authorList>
    </citation>
    <scope>NUCLEOTIDE SEQUENCE [LARGE SCALE GENOMIC DNA]</scope>
    <source>
        <strain evidence="6">DSM 8271 / FlGlyR</strain>
    </source>
</reference>
<evidence type="ECO:0000313" key="5">
    <source>
        <dbReference type="EMBL" id="ADY57568.1"/>
    </source>
</evidence>
<reference evidence="5 6" key="1">
    <citation type="journal article" date="2011" name="Stand. Genomic Sci.">
        <title>Complete genome sequence of Syntrophobotulus glycolicus type strain (FlGlyR).</title>
        <authorList>
            <person name="Han C."/>
            <person name="Mwirichia R."/>
            <person name="Chertkov O."/>
            <person name="Held B."/>
            <person name="Lapidus A."/>
            <person name="Nolan M."/>
            <person name="Lucas S."/>
            <person name="Hammon N."/>
            <person name="Deshpande S."/>
            <person name="Cheng J.F."/>
            <person name="Tapia R."/>
            <person name="Goodwin L."/>
            <person name="Pitluck S."/>
            <person name="Huntemann M."/>
            <person name="Liolios K."/>
            <person name="Ivanova N."/>
            <person name="Pagani I."/>
            <person name="Mavromatis K."/>
            <person name="Ovchinikova G."/>
            <person name="Pati A."/>
            <person name="Chen A."/>
            <person name="Palaniappan K."/>
            <person name="Land M."/>
            <person name="Hauser L."/>
            <person name="Brambilla E.M."/>
            <person name="Rohde M."/>
            <person name="Spring S."/>
            <person name="Sikorski J."/>
            <person name="Goker M."/>
            <person name="Woyke T."/>
            <person name="Bristow J."/>
            <person name="Eisen J.A."/>
            <person name="Markowitz V."/>
            <person name="Hugenholtz P."/>
            <person name="Kyrpides N.C."/>
            <person name="Klenk H.P."/>
            <person name="Detter J.C."/>
        </authorList>
    </citation>
    <scope>NUCLEOTIDE SEQUENCE [LARGE SCALE GENOMIC DNA]</scope>
    <source>
        <strain evidence="6">DSM 8271 / FlGlyR</strain>
    </source>
</reference>
<dbReference type="AlphaFoldDB" id="F0T2E0"/>
<dbReference type="EC" id="2.1.1.171" evidence="5"/>
<dbReference type="PANTHER" id="PTHR47313:SF1">
    <property type="entry name" value="RIBOSOMAL RNA LARGE SUBUNIT METHYLTRANSFERASE K_L"/>
    <property type="match status" value="1"/>
</dbReference>
<accession>F0T2E0</accession>
<keyword evidence="1 5" id="KW-0489">Methyltransferase</keyword>
<evidence type="ECO:0000256" key="1">
    <source>
        <dbReference type="ARBA" id="ARBA00022603"/>
    </source>
</evidence>
<dbReference type="InterPro" id="IPR002052">
    <property type="entry name" value="DNA_methylase_N6_adenine_CS"/>
</dbReference>
<gene>
    <name evidence="5" type="ordered locus">Sgly_3305</name>
</gene>
<protein>
    <submittedName>
        <fullName evidence="5">rRNA (Guanine-N(2)-)-methyltransferase</fullName>
        <ecNumber evidence="5">2.1.1.171</ecNumber>
    </submittedName>
</protein>
<dbReference type="CDD" id="cd11715">
    <property type="entry name" value="THUMP_AdoMetMT"/>
    <property type="match status" value="1"/>
</dbReference>
<dbReference type="PANTHER" id="PTHR47313">
    <property type="entry name" value="RIBOSOMAL RNA LARGE SUBUNIT METHYLTRANSFERASE K/L"/>
    <property type="match status" value="1"/>
</dbReference>
<keyword evidence="3" id="KW-0694">RNA-binding</keyword>
<dbReference type="Gene3D" id="3.40.50.150">
    <property type="entry name" value="Vaccinia Virus protein VP39"/>
    <property type="match status" value="1"/>
</dbReference>
<dbReference type="GO" id="GO:0052913">
    <property type="term" value="F:16S rRNA (guanine(966)-N(2))-methyltransferase activity"/>
    <property type="evidence" value="ECO:0007669"/>
    <property type="project" value="UniProtKB-EC"/>
</dbReference>
<evidence type="ECO:0000256" key="3">
    <source>
        <dbReference type="PROSITE-ProRule" id="PRU00529"/>
    </source>
</evidence>
<dbReference type="PROSITE" id="PS51165">
    <property type="entry name" value="THUMP"/>
    <property type="match status" value="1"/>
</dbReference>
<keyword evidence="2 5" id="KW-0808">Transferase</keyword>
<dbReference type="PROSITE" id="PS01261">
    <property type="entry name" value="UPF0020"/>
    <property type="match status" value="1"/>
</dbReference>
<dbReference type="Pfam" id="PF02926">
    <property type="entry name" value="THUMP"/>
    <property type="match status" value="1"/>
</dbReference>
<dbReference type="InterPro" id="IPR029063">
    <property type="entry name" value="SAM-dependent_MTases_sf"/>
</dbReference>
<dbReference type="RefSeq" id="WP_013626293.1">
    <property type="nucleotide sequence ID" value="NC_015172.1"/>
</dbReference>
<organism evidence="5 6">
    <name type="scientific">Syntrophobotulus glycolicus (strain DSM 8271 / FlGlyR)</name>
    <dbReference type="NCBI Taxonomy" id="645991"/>
    <lineage>
        <taxon>Bacteria</taxon>
        <taxon>Bacillati</taxon>
        <taxon>Bacillota</taxon>
        <taxon>Clostridia</taxon>
        <taxon>Eubacteriales</taxon>
        <taxon>Desulfitobacteriaceae</taxon>
        <taxon>Syntrophobotulus</taxon>
    </lineage>
</organism>
<dbReference type="STRING" id="645991.Sgly_3305"/>
<sequence>MAKIELIATSAFGLEAIVAREIAALGYERVRVDNGKVYFAGDESAICRSNLWLRSADRVLINMGEFEAKSFEELFQKTKALPWEEWLNGEACFPVDGKSVKSKLFSVSDCQAIVKKAIVERLKECYGISWFEETGPVYRIQVALLKDKATLTIDTSGKGLHKRGYRELAGEAPLKESLAAALISLSRWKHDRALIDPFCGTGTIPIEAAMIAQNRAPGLKRDFAAESWPQISPQLWIKAREEAEDLWQRELPLNIFGSDIDSKALSLARIHSQEAGFTGKIFFQRLPVKEIGSRFKYGHIITNPPYGLRLNKNEEVENSYRELGGVWQKLETWSLHVLTALPQPELYIGKRWDKSRKLYNGRIECHLFQFFGPKPPSRQKSEE</sequence>